<dbReference type="InterPro" id="IPR013515">
    <property type="entry name" value="Phytochrome_cen-reg"/>
</dbReference>
<evidence type="ECO:0000256" key="11">
    <source>
        <dbReference type="SAM" id="Coils"/>
    </source>
</evidence>
<dbReference type="GO" id="GO:0009584">
    <property type="term" value="P:detection of visible light"/>
    <property type="evidence" value="ECO:0007669"/>
    <property type="project" value="InterPro"/>
</dbReference>
<name>A0A6B9Z8L6_9BACT</name>
<proteinExistence type="inferred from homology"/>
<evidence type="ECO:0000256" key="2">
    <source>
        <dbReference type="ARBA" id="ARBA00006402"/>
    </source>
</evidence>
<keyword evidence="7" id="KW-0808">Transferase</keyword>
<dbReference type="Gene3D" id="3.30.450.270">
    <property type="match status" value="1"/>
</dbReference>
<dbReference type="InterPro" id="IPR003594">
    <property type="entry name" value="HATPase_dom"/>
</dbReference>
<dbReference type="InterPro" id="IPR013654">
    <property type="entry name" value="PAS_2"/>
</dbReference>
<dbReference type="PANTHER" id="PTHR43304">
    <property type="entry name" value="PHYTOCHROME-LIKE PROTEIN CPH1"/>
    <property type="match status" value="1"/>
</dbReference>
<dbReference type="Pfam" id="PF01590">
    <property type="entry name" value="GAF"/>
    <property type="match status" value="1"/>
</dbReference>
<dbReference type="SUPFAM" id="SSF55874">
    <property type="entry name" value="ATPase domain of HSP90 chaperone/DNA topoisomerase II/histidine kinase"/>
    <property type="match status" value="1"/>
</dbReference>
<evidence type="ECO:0000313" key="14">
    <source>
        <dbReference type="EMBL" id="QHS58590.1"/>
    </source>
</evidence>
<keyword evidence="11" id="KW-0175">Coiled coil</keyword>
<reference evidence="14 15" key="1">
    <citation type="submission" date="2020-01" db="EMBL/GenBank/DDBJ databases">
        <title>Complete genome sequence of Chitinophaga sp. H33E-04 isolated from quinoa roots.</title>
        <authorList>
            <person name="Weon H.-Y."/>
            <person name="Lee S.A."/>
        </authorList>
    </citation>
    <scope>NUCLEOTIDE SEQUENCE [LARGE SCALE GENOMIC DNA]</scope>
    <source>
        <strain evidence="14 15">H33E-04</strain>
    </source>
</reference>
<keyword evidence="4" id="KW-0600">Photoreceptor protein</keyword>
<dbReference type="InterPro" id="IPR036097">
    <property type="entry name" value="HisK_dim/P_sf"/>
</dbReference>
<evidence type="ECO:0000256" key="8">
    <source>
        <dbReference type="ARBA" id="ARBA00022777"/>
    </source>
</evidence>
<keyword evidence="10" id="KW-0675">Receptor</keyword>
<evidence type="ECO:0000256" key="1">
    <source>
        <dbReference type="ARBA" id="ARBA00000085"/>
    </source>
</evidence>
<keyword evidence="9" id="KW-0157">Chromophore</keyword>
<dbReference type="SMART" id="SM00387">
    <property type="entry name" value="HATPase_c"/>
    <property type="match status" value="1"/>
</dbReference>
<dbReference type="SMART" id="SM00065">
    <property type="entry name" value="GAF"/>
    <property type="match status" value="1"/>
</dbReference>
<dbReference type="InterPro" id="IPR016132">
    <property type="entry name" value="Phyto_chromo_attachment"/>
</dbReference>
<dbReference type="InterPro" id="IPR052162">
    <property type="entry name" value="Sensor_kinase/Photoreceptor"/>
</dbReference>
<dbReference type="Gene3D" id="3.30.565.10">
    <property type="entry name" value="Histidine kinase-like ATPase, C-terminal domain"/>
    <property type="match status" value="1"/>
</dbReference>
<dbReference type="SUPFAM" id="SSF55781">
    <property type="entry name" value="GAF domain-like"/>
    <property type="match status" value="2"/>
</dbReference>
<dbReference type="GO" id="GO:0006355">
    <property type="term" value="P:regulation of DNA-templated transcription"/>
    <property type="evidence" value="ECO:0007669"/>
    <property type="project" value="InterPro"/>
</dbReference>
<dbReference type="SUPFAM" id="SSF47384">
    <property type="entry name" value="Homodimeric domain of signal transducing histidine kinase"/>
    <property type="match status" value="1"/>
</dbReference>
<dbReference type="Gene3D" id="3.30.450.20">
    <property type="entry name" value="PAS domain"/>
    <property type="match status" value="1"/>
</dbReference>
<protein>
    <recommendedName>
        <fullName evidence="3">histidine kinase</fullName>
        <ecNumber evidence="3">2.7.13.3</ecNumber>
    </recommendedName>
</protein>
<dbReference type="InterPro" id="IPR005467">
    <property type="entry name" value="His_kinase_dom"/>
</dbReference>
<dbReference type="InterPro" id="IPR003018">
    <property type="entry name" value="GAF"/>
</dbReference>
<dbReference type="PANTHER" id="PTHR43304:SF1">
    <property type="entry name" value="PAC DOMAIN-CONTAINING PROTEIN"/>
    <property type="match status" value="1"/>
</dbReference>
<dbReference type="Pfam" id="PF02518">
    <property type="entry name" value="HATPase_c"/>
    <property type="match status" value="1"/>
</dbReference>
<dbReference type="InterPro" id="IPR001294">
    <property type="entry name" value="Phytochrome"/>
</dbReference>
<dbReference type="EC" id="2.7.13.3" evidence="3"/>
<keyword evidence="15" id="KW-1185">Reference proteome</keyword>
<evidence type="ECO:0000256" key="4">
    <source>
        <dbReference type="ARBA" id="ARBA00022543"/>
    </source>
</evidence>
<dbReference type="RefSeq" id="WP_162330293.1">
    <property type="nucleotide sequence ID" value="NZ_CP048113.1"/>
</dbReference>
<feature type="domain" description="Histidine kinase" evidence="13">
    <location>
        <begin position="533"/>
        <end position="743"/>
    </location>
</feature>
<evidence type="ECO:0000256" key="6">
    <source>
        <dbReference type="ARBA" id="ARBA00022606"/>
    </source>
</evidence>
<organism evidence="14 15">
    <name type="scientific">Chitinophaga agri</name>
    <dbReference type="NCBI Taxonomy" id="2703787"/>
    <lineage>
        <taxon>Bacteria</taxon>
        <taxon>Pseudomonadati</taxon>
        <taxon>Bacteroidota</taxon>
        <taxon>Chitinophagia</taxon>
        <taxon>Chitinophagales</taxon>
        <taxon>Chitinophagaceae</taxon>
        <taxon>Chitinophaga</taxon>
    </lineage>
</organism>
<evidence type="ECO:0000256" key="9">
    <source>
        <dbReference type="ARBA" id="ARBA00022991"/>
    </source>
</evidence>
<dbReference type="Pfam" id="PF08446">
    <property type="entry name" value="PAS_2"/>
    <property type="match status" value="1"/>
</dbReference>
<dbReference type="Gene3D" id="1.10.287.130">
    <property type="match status" value="1"/>
</dbReference>
<dbReference type="Proteomes" id="UP000476411">
    <property type="component" value="Chromosome"/>
</dbReference>
<dbReference type="Gene3D" id="3.30.450.40">
    <property type="match status" value="1"/>
</dbReference>
<dbReference type="InterPro" id="IPR043150">
    <property type="entry name" value="Phytochrome_PHY_sf"/>
</dbReference>
<evidence type="ECO:0000256" key="10">
    <source>
        <dbReference type="ARBA" id="ARBA00023170"/>
    </source>
</evidence>
<dbReference type="SUPFAM" id="SSF55785">
    <property type="entry name" value="PYP-like sensor domain (PAS domain)"/>
    <property type="match status" value="1"/>
</dbReference>
<sequence>MNIRSIVNKDNINLLNCESEPIHIPGCIQEHGFLLGLAHDSLLIKYCSENVPAFTGFTHLQLLGKPLQLLCSAEQEDMLRAFLAAASFDQRQPFVFTINDVKYNTKPHISNNTIILEFEPFPDGTLDMPNLYKQTQQFVSYLNDAQDLKQLCQSIASETRSITGYDRVMIYRFDKNYNGEVIAEAKRDDLLPLLGHNYPHTDIPAQARALYLTNMLRMIVDVDYQPVPLYTIADEQQEKHLDLSLSILRSVSPIHIEYLKNMGVRATLTISLIQDNKLWGLISCHHYSPKNIPHYTRLSALLQGYFFTSQIRVRQAADEYNYAQLIEHNIQPVLELMSGDNFIEQHFENPLLREAIRASGFVIVLNEVVYRNGNVPPDEQLFPLLQWLKQYSTSGHYSTDHLVEVYAPATDMSDTVAGLIYHTLDSENKNCVIWLRPEMEKSINWAGNPSKAIVMDAAGARLSPRKSFELWKEVVKCYSEEWVTPELTVAARLANSLQKQAHLADIRREEKRYKELAAKLEAANAELENFNWISAHDLKEPLRKIQLFASRTFYSEVSLDIYKDSLVKIQLAASKIQLLLDSMLSFATMSKTNEEFEKINLNNTLTQVIGKYRKEINAKEAVITSDALPSLDVLPFQAEQLFSNLISNSLKFSKDDTPLKLAIRYHRSPQYHIITFKDNGIGFQNKYADIIFKIFQSLNKNGPQSNIGIGLAICKKIMDNHNGTITAEGEEGLGAMFSVSFPT</sequence>
<keyword evidence="8" id="KW-0418">Kinase</keyword>
<dbReference type="Pfam" id="PF00360">
    <property type="entry name" value="PHY"/>
    <property type="match status" value="1"/>
</dbReference>
<gene>
    <name evidence="14" type="ORF">GWR21_02955</name>
</gene>
<dbReference type="AlphaFoldDB" id="A0A6B9Z8L6"/>
<dbReference type="InterPro" id="IPR035965">
    <property type="entry name" value="PAS-like_dom_sf"/>
</dbReference>
<dbReference type="InterPro" id="IPR036890">
    <property type="entry name" value="HATPase_C_sf"/>
</dbReference>
<feature type="coiled-coil region" evidence="11">
    <location>
        <begin position="499"/>
        <end position="533"/>
    </location>
</feature>
<keyword evidence="5" id="KW-0597">Phosphoprotein</keyword>
<evidence type="ECO:0000256" key="7">
    <source>
        <dbReference type="ARBA" id="ARBA00022679"/>
    </source>
</evidence>
<comment type="similarity">
    <text evidence="2">In the N-terminal section; belongs to the phytochrome family.</text>
</comment>
<dbReference type="InterPro" id="IPR029016">
    <property type="entry name" value="GAF-like_dom_sf"/>
</dbReference>
<dbReference type="PRINTS" id="PR01033">
    <property type="entry name" value="PHYTOCHROME"/>
</dbReference>
<evidence type="ECO:0000313" key="15">
    <source>
        <dbReference type="Proteomes" id="UP000476411"/>
    </source>
</evidence>
<evidence type="ECO:0000259" key="13">
    <source>
        <dbReference type="PROSITE" id="PS50109"/>
    </source>
</evidence>
<dbReference type="GO" id="GO:0000155">
    <property type="term" value="F:phosphorelay sensor kinase activity"/>
    <property type="evidence" value="ECO:0007669"/>
    <property type="project" value="InterPro"/>
</dbReference>
<dbReference type="EMBL" id="CP048113">
    <property type="protein sequence ID" value="QHS58590.1"/>
    <property type="molecule type" value="Genomic_DNA"/>
</dbReference>
<dbReference type="GO" id="GO:0009881">
    <property type="term" value="F:photoreceptor activity"/>
    <property type="evidence" value="ECO:0007669"/>
    <property type="project" value="UniProtKB-KW"/>
</dbReference>
<evidence type="ECO:0000256" key="5">
    <source>
        <dbReference type="ARBA" id="ARBA00022553"/>
    </source>
</evidence>
<dbReference type="PROSITE" id="PS50109">
    <property type="entry name" value="HIS_KIN"/>
    <property type="match status" value="1"/>
</dbReference>
<accession>A0A6B9Z8L6</accession>
<dbReference type="PROSITE" id="PS50046">
    <property type="entry name" value="PHYTOCHROME_2"/>
    <property type="match status" value="1"/>
</dbReference>
<keyword evidence="6" id="KW-0716">Sensory transduction</keyword>
<comment type="catalytic activity">
    <reaction evidence="1">
        <text>ATP + protein L-histidine = ADP + protein N-phospho-L-histidine.</text>
        <dbReference type="EC" id="2.7.13.3"/>
    </reaction>
</comment>
<dbReference type="KEGG" id="chih:GWR21_02955"/>
<evidence type="ECO:0000256" key="3">
    <source>
        <dbReference type="ARBA" id="ARBA00012438"/>
    </source>
</evidence>
<evidence type="ECO:0000259" key="12">
    <source>
        <dbReference type="PROSITE" id="PS50046"/>
    </source>
</evidence>
<feature type="domain" description="Phytochrome chromophore attachment site" evidence="12">
    <location>
        <begin position="147"/>
        <end position="310"/>
    </location>
</feature>